<sequence length="289" mass="33434">MAVCRVEKGKNYTTMSNFHLRDPNLSNKARGLLSTMLSLPESWDYTTRGLAMICKDGVDGITAQLKELEEYGYLIRHRLRDRHGRIVDMEYIIYERPHTASPDTEKPHMVKPNMALPRLETPAQINIDKTSKEESITDLSNTHSFLSDGSRSSVLTVLEAKRKEADLRDIDEYREIIKENIGYEYLLTDMPYDHDRLEEVLELIVETVCSTKKYIRVAGTDYPAEVVRSRLLKLDMEHIKFVFDCLKENTTKIRNIKQYLLTTLYNAPATIGNYYSALVQHDLYGDSRE</sequence>
<comment type="caution">
    <text evidence="2">The sequence shown here is derived from an EMBL/GenBank/DDBJ whole genome shotgun (WGS) entry which is preliminary data.</text>
</comment>
<dbReference type="InterPro" id="IPR046059">
    <property type="entry name" value="DUF6017"/>
</dbReference>
<organism evidence="2 3">
    <name type="scientific">Candidatus Faeciplasma avium</name>
    <dbReference type="NCBI Taxonomy" id="2840798"/>
    <lineage>
        <taxon>Bacteria</taxon>
        <taxon>Bacillati</taxon>
        <taxon>Bacillota</taxon>
        <taxon>Clostridia</taxon>
        <taxon>Eubacteriales</taxon>
        <taxon>Oscillospiraceae</taxon>
        <taxon>Oscillospiraceae incertae sedis</taxon>
        <taxon>Candidatus Faeciplasma</taxon>
    </lineage>
</organism>
<feature type="domain" description="DUF6017" evidence="1">
    <location>
        <begin position="165"/>
        <end position="283"/>
    </location>
</feature>
<proteinExistence type="predicted"/>
<name>A0A9D1NNS0_9FIRM</name>
<evidence type="ECO:0000313" key="3">
    <source>
        <dbReference type="Proteomes" id="UP000823960"/>
    </source>
</evidence>
<dbReference type="Pfam" id="PF19481">
    <property type="entry name" value="DUF6017"/>
    <property type="match status" value="1"/>
</dbReference>
<dbReference type="Proteomes" id="UP000823960">
    <property type="component" value="Unassembled WGS sequence"/>
</dbReference>
<evidence type="ECO:0000313" key="2">
    <source>
        <dbReference type="EMBL" id="HIV10099.1"/>
    </source>
</evidence>
<gene>
    <name evidence="2" type="ORF">IAD28_00160</name>
</gene>
<accession>A0A9D1NNS0</accession>
<dbReference type="AlphaFoldDB" id="A0A9D1NNS0"/>
<dbReference type="EMBL" id="DVOL01000003">
    <property type="protein sequence ID" value="HIV10099.1"/>
    <property type="molecule type" value="Genomic_DNA"/>
</dbReference>
<reference evidence="2" key="2">
    <citation type="journal article" date="2021" name="PeerJ">
        <title>Extensive microbial diversity within the chicken gut microbiome revealed by metagenomics and culture.</title>
        <authorList>
            <person name="Gilroy R."/>
            <person name="Ravi A."/>
            <person name="Getino M."/>
            <person name="Pursley I."/>
            <person name="Horton D.L."/>
            <person name="Alikhan N.F."/>
            <person name="Baker D."/>
            <person name="Gharbi K."/>
            <person name="Hall N."/>
            <person name="Watson M."/>
            <person name="Adriaenssens E.M."/>
            <person name="Foster-Nyarko E."/>
            <person name="Jarju S."/>
            <person name="Secka A."/>
            <person name="Antonio M."/>
            <person name="Oren A."/>
            <person name="Chaudhuri R.R."/>
            <person name="La Ragione R."/>
            <person name="Hildebrand F."/>
            <person name="Pallen M.J."/>
        </authorList>
    </citation>
    <scope>NUCLEOTIDE SEQUENCE</scope>
    <source>
        <strain evidence="2">1370</strain>
    </source>
</reference>
<evidence type="ECO:0000259" key="1">
    <source>
        <dbReference type="Pfam" id="PF19481"/>
    </source>
</evidence>
<reference evidence="2" key="1">
    <citation type="submission" date="2020-10" db="EMBL/GenBank/DDBJ databases">
        <authorList>
            <person name="Gilroy R."/>
        </authorList>
    </citation>
    <scope>NUCLEOTIDE SEQUENCE</scope>
    <source>
        <strain evidence="2">1370</strain>
    </source>
</reference>
<protein>
    <submittedName>
        <fullName evidence="2">Helix-turn-helix domain-containing protein</fullName>
    </submittedName>
</protein>